<comment type="caution">
    <text evidence="3">The sequence shown here is derived from an EMBL/GenBank/DDBJ whole genome shotgun (WGS) entry which is preliminary data.</text>
</comment>
<evidence type="ECO:0000256" key="1">
    <source>
        <dbReference type="SAM" id="MobiDB-lite"/>
    </source>
</evidence>
<dbReference type="Pfam" id="PF25999">
    <property type="entry name" value="SYNRG_C"/>
    <property type="match status" value="1"/>
</dbReference>
<protein>
    <recommendedName>
        <fullName evidence="2">Synergin gamma C-terminal domain-containing protein</fullName>
    </recommendedName>
</protein>
<feature type="region of interest" description="Disordered" evidence="1">
    <location>
        <begin position="1"/>
        <end position="20"/>
    </location>
</feature>
<dbReference type="EMBL" id="JALJOQ010000027">
    <property type="protein sequence ID" value="KAK9808106.1"/>
    <property type="molecule type" value="Genomic_DNA"/>
</dbReference>
<sequence length="315" mass="33388">MQSVPEQEQAAVADRSAPLSLSLFGEDEQEAPESLPMDAHALAFSAWPPQMPAAVDQMPTALQPLDSADSLNGIEQAASLPEAETPAGNGNTAALQALVAQSIRDREQAAAELAARVEAWAQLMQICAAELELGRSIWEAHAAGGSLQEFRTCQPGQHYLMALGNVRFASCALASAMRQPSVGDQLGTHRDSLLADAKRCSVAWDAPTQGEFGMTLHQAACEACEQSGTPGLGVLLASASLDTADFARLPPAVAWTPGRCSLTLLPLQRVPSAPLAAWGDESSSEQRMCLEALSQLWTNRVDSALPRWISSSDFE</sequence>
<evidence type="ECO:0000313" key="3">
    <source>
        <dbReference type="EMBL" id="KAK9808106.1"/>
    </source>
</evidence>
<organism evidence="3 4">
    <name type="scientific">Symbiochloris irregularis</name>
    <dbReference type="NCBI Taxonomy" id="706552"/>
    <lineage>
        <taxon>Eukaryota</taxon>
        <taxon>Viridiplantae</taxon>
        <taxon>Chlorophyta</taxon>
        <taxon>core chlorophytes</taxon>
        <taxon>Trebouxiophyceae</taxon>
        <taxon>Trebouxiales</taxon>
        <taxon>Trebouxiaceae</taxon>
        <taxon>Symbiochloris</taxon>
    </lineage>
</organism>
<evidence type="ECO:0000313" key="4">
    <source>
        <dbReference type="Proteomes" id="UP001465755"/>
    </source>
</evidence>
<feature type="domain" description="Synergin gamma C-terminal" evidence="2">
    <location>
        <begin position="115"/>
        <end position="307"/>
    </location>
</feature>
<gene>
    <name evidence="3" type="ORF">WJX73_006769</name>
</gene>
<proteinExistence type="predicted"/>
<reference evidence="3 4" key="1">
    <citation type="journal article" date="2024" name="Nat. Commun.">
        <title>Phylogenomics reveals the evolutionary origins of lichenization in chlorophyte algae.</title>
        <authorList>
            <person name="Puginier C."/>
            <person name="Libourel C."/>
            <person name="Otte J."/>
            <person name="Skaloud P."/>
            <person name="Haon M."/>
            <person name="Grisel S."/>
            <person name="Petersen M."/>
            <person name="Berrin J.G."/>
            <person name="Delaux P.M."/>
            <person name="Dal Grande F."/>
            <person name="Keller J."/>
        </authorList>
    </citation>
    <scope>NUCLEOTIDE SEQUENCE [LARGE SCALE GENOMIC DNA]</scope>
    <source>
        <strain evidence="3 4">SAG 2036</strain>
    </source>
</reference>
<name>A0AAW1P6Q6_9CHLO</name>
<accession>A0AAW1P6Q6</accession>
<evidence type="ECO:0000259" key="2">
    <source>
        <dbReference type="Pfam" id="PF25999"/>
    </source>
</evidence>
<dbReference type="AlphaFoldDB" id="A0AAW1P6Q6"/>
<keyword evidence="4" id="KW-1185">Reference proteome</keyword>
<dbReference type="InterPro" id="IPR059024">
    <property type="entry name" value="SYNRG_C"/>
</dbReference>
<dbReference type="Proteomes" id="UP001465755">
    <property type="component" value="Unassembled WGS sequence"/>
</dbReference>